<keyword evidence="4 10" id="KW-0812">Transmembrane</keyword>
<sequence>MLIFLGLVAIVVLTAATGYFVAQEFTYMAVDRGRLQTLAEQGDKAADRAYRVTQRLSFMLSGAQLGITVTALLVGFVAEPLLGAGLSGLLGFTGWSEAARLSLSVATALVFATVVQMVLGELLPKNLAIAKPEELARALSGSTLVYLKVAGPVIKFFDASANRLLRTVGIEPVEELPQGATGAELVHIIGEAGDQGHLDPELSRLLDRGLDFRTLVAEQAMTPRVRVHTVRADEPAARVVELLDTGHSRFPVVGADLDDVIGVVGLAELLTLAPAERATTEIREIVAPTVLVPETLPLHHVLERLRTEHRQLACVVDEFGGFAGVVSLEDLAEELVGEIHDEDDLVGEIPERLPDGTWALPGRLRVDEVADLTGVPLPRNEGYDTVSGLLLHHLGRTARVGDEVALTIETQSLEDLPPRHVTLRVAAVERHVPRTVVLREETG</sequence>
<dbReference type="PROSITE" id="PS51846">
    <property type="entry name" value="CNNM"/>
    <property type="match status" value="1"/>
</dbReference>
<keyword evidence="5" id="KW-0677">Repeat</keyword>
<dbReference type="SMART" id="SM00116">
    <property type="entry name" value="CBS"/>
    <property type="match status" value="2"/>
</dbReference>
<evidence type="ECO:0000259" key="12">
    <source>
        <dbReference type="PROSITE" id="PS51371"/>
    </source>
</evidence>
<comment type="caution">
    <text evidence="14">The sequence shown here is derived from an EMBL/GenBank/DDBJ whole genome shotgun (WGS) entry which is preliminary data.</text>
</comment>
<evidence type="ECO:0000256" key="11">
    <source>
        <dbReference type="SAM" id="Phobius"/>
    </source>
</evidence>
<dbReference type="PROSITE" id="PS51371">
    <property type="entry name" value="CBS"/>
    <property type="match status" value="2"/>
</dbReference>
<keyword evidence="7 9" id="KW-0129">CBS domain</keyword>
<evidence type="ECO:0000259" key="13">
    <source>
        <dbReference type="PROSITE" id="PS51846"/>
    </source>
</evidence>
<comment type="subcellular location">
    <subcellularLocation>
        <location evidence="1">Cell membrane</location>
        <topology evidence="1">Multi-pass membrane protein</topology>
    </subcellularLocation>
</comment>
<dbReference type="GO" id="GO:0050660">
    <property type="term" value="F:flavin adenine dinucleotide binding"/>
    <property type="evidence" value="ECO:0007669"/>
    <property type="project" value="InterPro"/>
</dbReference>
<dbReference type="RefSeq" id="WP_259621474.1">
    <property type="nucleotide sequence ID" value="NZ_JANYMP010000002.1"/>
</dbReference>
<dbReference type="InterPro" id="IPR044751">
    <property type="entry name" value="Ion_transp-like_CBS"/>
</dbReference>
<dbReference type="PANTHER" id="PTHR43099:SF6">
    <property type="entry name" value="UPF0053 PROTEIN RV1842C"/>
    <property type="match status" value="1"/>
</dbReference>
<evidence type="ECO:0000256" key="9">
    <source>
        <dbReference type="PROSITE-ProRule" id="PRU00703"/>
    </source>
</evidence>
<evidence type="ECO:0000313" key="15">
    <source>
        <dbReference type="Proteomes" id="UP001141259"/>
    </source>
</evidence>
<keyword evidence="6 10" id="KW-1133">Transmembrane helix</keyword>
<dbReference type="Pfam" id="PF00571">
    <property type="entry name" value="CBS"/>
    <property type="match status" value="2"/>
</dbReference>
<name>A0A9X3AEJ0_9PSEU</name>
<dbReference type="Pfam" id="PF01595">
    <property type="entry name" value="CNNM"/>
    <property type="match status" value="1"/>
</dbReference>
<evidence type="ECO:0000313" key="14">
    <source>
        <dbReference type="EMBL" id="MCS7475950.1"/>
    </source>
</evidence>
<dbReference type="InterPro" id="IPR046342">
    <property type="entry name" value="CBS_dom_sf"/>
</dbReference>
<feature type="domain" description="CBS" evidence="12">
    <location>
        <begin position="221"/>
        <end position="279"/>
    </location>
</feature>
<dbReference type="InterPro" id="IPR036318">
    <property type="entry name" value="FAD-bd_PCMH-like_sf"/>
</dbReference>
<evidence type="ECO:0000256" key="2">
    <source>
        <dbReference type="ARBA" id="ARBA00006337"/>
    </source>
</evidence>
<dbReference type="SUPFAM" id="SSF56176">
    <property type="entry name" value="FAD-binding/transporter-associated domain-like"/>
    <property type="match status" value="1"/>
</dbReference>
<feature type="domain" description="CBS" evidence="12">
    <location>
        <begin position="285"/>
        <end position="342"/>
    </location>
</feature>
<dbReference type="InterPro" id="IPR051676">
    <property type="entry name" value="UPF0053_domain"/>
</dbReference>
<dbReference type="PANTHER" id="PTHR43099">
    <property type="entry name" value="UPF0053 PROTEIN YRKA"/>
    <property type="match status" value="1"/>
</dbReference>
<dbReference type="InterPro" id="IPR005170">
    <property type="entry name" value="Transptr-assoc_dom"/>
</dbReference>
<feature type="transmembrane region" description="Helical" evidence="11">
    <location>
        <begin position="65"/>
        <end position="89"/>
    </location>
</feature>
<feature type="transmembrane region" description="Helical" evidence="11">
    <location>
        <begin position="101"/>
        <end position="119"/>
    </location>
</feature>
<dbReference type="InterPro" id="IPR002550">
    <property type="entry name" value="CNNM"/>
</dbReference>
<evidence type="ECO:0000256" key="6">
    <source>
        <dbReference type="ARBA" id="ARBA00022989"/>
    </source>
</evidence>
<organism evidence="14 15">
    <name type="scientific">Umezawaea endophytica</name>
    <dbReference type="NCBI Taxonomy" id="1654476"/>
    <lineage>
        <taxon>Bacteria</taxon>
        <taxon>Bacillati</taxon>
        <taxon>Actinomycetota</taxon>
        <taxon>Actinomycetes</taxon>
        <taxon>Pseudonocardiales</taxon>
        <taxon>Pseudonocardiaceae</taxon>
        <taxon>Umezawaea</taxon>
    </lineage>
</organism>
<dbReference type="AlphaFoldDB" id="A0A9X3AEJ0"/>
<accession>A0A9X3AEJ0</accession>
<dbReference type="EMBL" id="JANYMP010000002">
    <property type="protein sequence ID" value="MCS7475950.1"/>
    <property type="molecule type" value="Genomic_DNA"/>
</dbReference>
<dbReference type="Pfam" id="PF03471">
    <property type="entry name" value="CorC_HlyC"/>
    <property type="match status" value="1"/>
</dbReference>
<dbReference type="InterPro" id="IPR000644">
    <property type="entry name" value="CBS_dom"/>
</dbReference>
<keyword evidence="3" id="KW-1003">Cell membrane</keyword>
<dbReference type="InterPro" id="IPR016169">
    <property type="entry name" value="FAD-bd_PCMH_sub2"/>
</dbReference>
<dbReference type="CDD" id="cd04590">
    <property type="entry name" value="CBS_pair_CorC_HlyC_assoc"/>
    <property type="match status" value="1"/>
</dbReference>
<evidence type="ECO:0000256" key="10">
    <source>
        <dbReference type="PROSITE-ProRule" id="PRU01193"/>
    </source>
</evidence>
<comment type="similarity">
    <text evidence="2">Belongs to the UPF0053 family.</text>
</comment>
<keyword evidence="8 10" id="KW-0472">Membrane</keyword>
<dbReference type="SMART" id="SM01091">
    <property type="entry name" value="CorC_HlyC"/>
    <property type="match status" value="1"/>
</dbReference>
<evidence type="ECO:0000256" key="4">
    <source>
        <dbReference type="ARBA" id="ARBA00022692"/>
    </source>
</evidence>
<feature type="domain" description="CNNM transmembrane" evidence="13">
    <location>
        <begin position="1"/>
        <end position="202"/>
    </location>
</feature>
<dbReference type="SUPFAM" id="SSF54631">
    <property type="entry name" value="CBS-domain pair"/>
    <property type="match status" value="1"/>
</dbReference>
<dbReference type="Gene3D" id="3.30.465.10">
    <property type="match status" value="1"/>
</dbReference>
<reference evidence="14" key="1">
    <citation type="submission" date="2022-08" db="EMBL/GenBank/DDBJ databases">
        <authorList>
            <person name="Tistechok S."/>
            <person name="Samborskyy M."/>
            <person name="Roman I."/>
        </authorList>
    </citation>
    <scope>NUCLEOTIDE SEQUENCE</scope>
    <source>
        <strain evidence="14">DSM 103496</strain>
    </source>
</reference>
<evidence type="ECO:0000256" key="3">
    <source>
        <dbReference type="ARBA" id="ARBA00022475"/>
    </source>
</evidence>
<keyword evidence="15" id="KW-1185">Reference proteome</keyword>
<protein>
    <submittedName>
        <fullName evidence="14">Hemolysin family protein</fullName>
    </submittedName>
</protein>
<dbReference type="Gene3D" id="3.10.580.10">
    <property type="entry name" value="CBS-domain"/>
    <property type="match status" value="1"/>
</dbReference>
<dbReference type="GO" id="GO:0005886">
    <property type="term" value="C:plasma membrane"/>
    <property type="evidence" value="ECO:0007669"/>
    <property type="project" value="UniProtKB-SubCell"/>
</dbReference>
<dbReference type="Proteomes" id="UP001141259">
    <property type="component" value="Unassembled WGS sequence"/>
</dbReference>
<evidence type="ECO:0000256" key="8">
    <source>
        <dbReference type="ARBA" id="ARBA00023136"/>
    </source>
</evidence>
<evidence type="ECO:0000256" key="7">
    <source>
        <dbReference type="ARBA" id="ARBA00023122"/>
    </source>
</evidence>
<gene>
    <name evidence="14" type="ORF">NZH93_03715</name>
</gene>
<proteinExistence type="inferred from homology"/>
<evidence type="ECO:0000256" key="5">
    <source>
        <dbReference type="ARBA" id="ARBA00022737"/>
    </source>
</evidence>
<evidence type="ECO:0000256" key="1">
    <source>
        <dbReference type="ARBA" id="ARBA00004651"/>
    </source>
</evidence>